<protein>
    <submittedName>
        <fullName evidence="7">S-adenosylmethionine:tRNA ribosyltransferase-isomerase</fullName>
        <ecNumber evidence="7">2.4.99.17</ecNumber>
    </submittedName>
</protein>
<keyword evidence="6" id="KW-0671">Queuosine biosynthesis</keyword>
<keyword evidence="7" id="KW-0328">Glycosyltransferase</keyword>
<proteinExistence type="inferred from homology"/>
<dbReference type="InterPro" id="IPR042119">
    <property type="entry name" value="QueA_dom2"/>
</dbReference>
<keyword evidence="4 7" id="KW-0808">Transferase</keyword>
<dbReference type="Gene3D" id="3.40.1780.10">
    <property type="entry name" value="QueA-like"/>
    <property type="match status" value="1"/>
</dbReference>
<dbReference type="Gene3D" id="2.40.10.240">
    <property type="entry name" value="QueA-like"/>
    <property type="match status" value="1"/>
</dbReference>
<dbReference type="InterPro" id="IPR003699">
    <property type="entry name" value="QueA"/>
</dbReference>
<organism evidence="7">
    <name type="scientific">hydrothermal vent metagenome</name>
    <dbReference type="NCBI Taxonomy" id="652676"/>
    <lineage>
        <taxon>unclassified sequences</taxon>
        <taxon>metagenomes</taxon>
        <taxon>ecological metagenomes</taxon>
    </lineage>
</organism>
<evidence type="ECO:0000313" key="7">
    <source>
        <dbReference type="EMBL" id="VAX18210.1"/>
    </source>
</evidence>
<dbReference type="PANTHER" id="PTHR30307:SF0">
    <property type="entry name" value="S-ADENOSYLMETHIONINE:TRNA RIBOSYLTRANSFERASE-ISOMERASE"/>
    <property type="match status" value="1"/>
</dbReference>
<dbReference type="SUPFAM" id="SSF111337">
    <property type="entry name" value="QueA-like"/>
    <property type="match status" value="1"/>
</dbReference>
<dbReference type="InterPro" id="IPR036100">
    <property type="entry name" value="QueA_sf"/>
</dbReference>
<evidence type="ECO:0000256" key="1">
    <source>
        <dbReference type="ARBA" id="ARBA00004496"/>
    </source>
</evidence>
<dbReference type="GO" id="GO:0008616">
    <property type="term" value="P:tRNA queuosine(34) biosynthetic process"/>
    <property type="evidence" value="ECO:0007669"/>
    <property type="project" value="UniProtKB-KW"/>
</dbReference>
<dbReference type="NCBIfam" id="NF001140">
    <property type="entry name" value="PRK00147.1"/>
    <property type="match status" value="1"/>
</dbReference>
<dbReference type="HAMAP" id="MF_00113">
    <property type="entry name" value="QueA"/>
    <property type="match status" value="1"/>
</dbReference>
<keyword evidence="5" id="KW-0949">S-adenosyl-L-methionine</keyword>
<dbReference type="FunFam" id="3.40.1780.10:FF:000001">
    <property type="entry name" value="S-adenosylmethionine:tRNA ribosyltransferase-isomerase"/>
    <property type="match status" value="1"/>
</dbReference>
<sequence>MTSTDLFDYELPENLIAQRPLEKRDQSRMMILARETRKITDGMFTSFPDYLRKGDTLVINTTKVFPARLLGSRKTGGKVEALLIRGWGNGLWSAMIGGLKKLNRGETIYFGDGEAFVKEKHSGGYALLQFESEKESIRLTQRFGDIPLPPYINRPGSVADKADKKRYQTVFADSIGSCAAPTAGLHFTDEALTLIQAHGVRVAEVVLHVGPGTFRPVRASNIEDHEMDAEAFHVPEETVKMIEETKNNGGRVVAVGSTSTRALESLSVADGKTLPCSGSTRLFITPGYRFKLVDAMLTNFHLPKSTLLMLVCAFARREFVLRAYAHAVSEKYRFFSYGDAMLIV</sequence>
<reference evidence="7" key="1">
    <citation type="submission" date="2018-06" db="EMBL/GenBank/DDBJ databases">
        <authorList>
            <person name="Zhirakovskaya E."/>
        </authorList>
    </citation>
    <scope>NUCLEOTIDE SEQUENCE</scope>
</reference>
<dbReference type="EC" id="2.4.99.17" evidence="7"/>
<comment type="subcellular location">
    <subcellularLocation>
        <location evidence="1">Cytoplasm</location>
    </subcellularLocation>
</comment>
<dbReference type="NCBIfam" id="TIGR00113">
    <property type="entry name" value="queA"/>
    <property type="match status" value="1"/>
</dbReference>
<keyword evidence="3" id="KW-0963">Cytoplasm</keyword>
<keyword evidence="7" id="KW-0413">Isomerase</keyword>
<dbReference type="InterPro" id="IPR042118">
    <property type="entry name" value="QueA_dom1"/>
</dbReference>
<evidence type="ECO:0000256" key="2">
    <source>
        <dbReference type="ARBA" id="ARBA00011245"/>
    </source>
</evidence>
<dbReference type="EMBL" id="UOGE01000033">
    <property type="protein sequence ID" value="VAX18210.1"/>
    <property type="molecule type" value="Genomic_DNA"/>
</dbReference>
<evidence type="ECO:0000256" key="5">
    <source>
        <dbReference type="ARBA" id="ARBA00022691"/>
    </source>
</evidence>
<evidence type="ECO:0000256" key="4">
    <source>
        <dbReference type="ARBA" id="ARBA00022679"/>
    </source>
</evidence>
<dbReference type="GO" id="GO:0005737">
    <property type="term" value="C:cytoplasm"/>
    <property type="evidence" value="ECO:0007669"/>
    <property type="project" value="UniProtKB-SubCell"/>
</dbReference>
<gene>
    <name evidence="7" type="ORF">MNBD_NITROSPINAE02-775</name>
</gene>
<dbReference type="PANTHER" id="PTHR30307">
    <property type="entry name" value="S-ADENOSYLMETHIONINE:TRNA RIBOSYLTRANSFERASE-ISOMERASE"/>
    <property type="match status" value="1"/>
</dbReference>
<accession>A0A3B1C5R6</accession>
<name>A0A3B1C5R6_9ZZZZ</name>
<dbReference type="GO" id="GO:0051075">
    <property type="term" value="F:S-adenosylmethionine:tRNA ribosyltransferase-isomerase activity"/>
    <property type="evidence" value="ECO:0007669"/>
    <property type="project" value="UniProtKB-EC"/>
</dbReference>
<dbReference type="AlphaFoldDB" id="A0A3B1C5R6"/>
<comment type="subunit">
    <text evidence="2">Monomer.</text>
</comment>
<evidence type="ECO:0000256" key="6">
    <source>
        <dbReference type="ARBA" id="ARBA00022785"/>
    </source>
</evidence>
<evidence type="ECO:0000256" key="3">
    <source>
        <dbReference type="ARBA" id="ARBA00022490"/>
    </source>
</evidence>
<dbReference type="Pfam" id="PF02547">
    <property type="entry name" value="Queuosine_synth"/>
    <property type="match status" value="1"/>
</dbReference>